<protein>
    <submittedName>
        <fullName evidence="1">Glyoxalase</fullName>
    </submittedName>
</protein>
<reference evidence="1 2" key="1">
    <citation type="submission" date="2019-08" db="EMBL/GenBank/DDBJ databases">
        <title>Lewinella sp. strain SSH13 Genome sequencing and assembly.</title>
        <authorList>
            <person name="Kim I."/>
        </authorList>
    </citation>
    <scope>NUCLEOTIDE SEQUENCE [LARGE SCALE GENOMIC DNA]</scope>
    <source>
        <strain evidence="1 2">SSH13</strain>
    </source>
</reference>
<dbReference type="OrthoDB" id="674527at2"/>
<evidence type="ECO:0000313" key="1">
    <source>
        <dbReference type="EMBL" id="TXF89516.1"/>
    </source>
</evidence>
<accession>A0A5C7FX49</accession>
<name>A0A5C7FX49_9BACT</name>
<organism evidence="1 2">
    <name type="scientific">Neolewinella aurantiaca</name>
    <dbReference type="NCBI Taxonomy" id="2602767"/>
    <lineage>
        <taxon>Bacteria</taxon>
        <taxon>Pseudomonadati</taxon>
        <taxon>Bacteroidota</taxon>
        <taxon>Saprospiria</taxon>
        <taxon>Saprospirales</taxon>
        <taxon>Lewinellaceae</taxon>
        <taxon>Neolewinella</taxon>
    </lineage>
</organism>
<comment type="caution">
    <text evidence="1">The sequence shown here is derived from an EMBL/GenBank/DDBJ whole genome shotgun (WGS) entry which is preliminary data.</text>
</comment>
<dbReference type="InterPro" id="IPR029068">
    <property type="entry name" value="Glyas_Bleomycin-R_OHBP_Dase"/>
</dbReference>
<dbReference type="EMBL" id="VOXD01000013">
    <property type="protein sequence ID" value="TXF89516.1"/>
    <property type="molecule type" value="Genomic_DNA"/>
</dbReference>
<dbReference type="Proteomes" id="UP000321907">
    <property type="component" value="Unassembled WGS sequence"/>
</dbReference>
<dbReference type="RefSeq" id="WP_147930590.1">
    <property type="nucleotide sequence ID" value="NZ_VOXD01000013.1"/>
</dbReference>
<keyword evidence="2" id="KW-1185">Reference proteome</keyword>
<dbReference type="SUPFAM" id="SSF54593">
    <property type="entry name" value="Glyoxalase/Bleomycin resistance protein/Dihydroxybiphenyl dioxygenase"/>
    <property type="match status" value="1"/>
</dbReference>
<dbReference type="AlphaFoldDB" id="A0A5C7FX49"/>
<proteinExistence type="predicted"/>
<gene>
    <name evidence="1" type="ORF">FUA23_09940</name>
</gene>
<dbReference type="Gene3D" id="3.10.180.10">
    <property type="entry name" value="2,3-Dihydroxybiphenyl 1,2-Dioxygenase, domain 1"/>
    <property type="match status" value="1"/>
</dbReference>
<evidence type="ECO:0000313" key="2">
    <source>
        <dbReference type="Proteomes" id="UP000321907"/>
    </source>
</evidence>
<sequence length="124" mass="14689">MKSLAPTTHLRAFVPAKDFSVSRSFYKDLGAEELWSSENMVLLKLGDSFFYLQDAYVKEWAENTMLFLFVPDLELCWRELQDLDLVNRYEGIRWKEPTDYPWGLREIHLIDPAGVLWHFATEIR</sequence>